<dbReference type="Proteomes" id="UP000295310">
    <property type="component" value="Unassembled WGS sequence"/>
</dbReference>
<dbReference type="PANTHER" id="PTHR33434">
    <property type="entry name" value="DEGV DOMAIN-CONTAINING PROTEIN DR_1986-RELATED"/>
    <property type="match status" value="1"/>
</dbReference>
<evidence type="ECO:0000256" key="2">
    <source>
        <dbReference type="ARBA" id="ARBA00023121"/>
    </source>
</evidence>
<sequence>MTKIAWLVDTAAGFTKEEIAEHALYVVPMGLILNDRSYIDQVNLSSEEFYQLLKQYGEGAKSSQPNFQAMLDTYHKIKEDGYDAVIAVHPTSELTGSYQNSLTASSEVEIKSAVIDSRTGSYPYKKMVLEGMALTENGESFETAVNHIKKRVNDTVLYLQPKNLQQVRRSGRLSASQSFLAGLLSIQLILSLEEGKIIPYEKVRTRKKVFERMIEIVEEAIEKEQLKEICVLNSGDQEEAQKYVEQLQKDYPELIIHEDYMVAVASVHTGYGTVSVGWLKN</sequence>
<dbReference type="AlphaFoldDB" id="A0A4R6BGG1"/>
<dbReference type="Gene3D" id="3.40.50.10170">
    <property type="match status" value="1"/>
</dbReference>
<dbReference type="InterPro" id="IPR003797">
    <property type="entry name" value="DegV"/>
</dbReference>
<dbReference type="NCBIfam" id="TIGR00762">
    <property type="entry name" value="DegV"/>
    <property type="match status" value="1"/>
</dbReference>
<dbReference type="GO" id="GO:0008289">
    <property type="term" value="F:lipid binding"/>
    <property type="evidence" value="ECO:0007669"/>
    <property type="project" value="UniProtKB-KW"/>
</dbReference>
<dbReference type="InterPro" id="IPR043168">
    <property type="entry name" value="DegV_C"/>
</dbReference>
<proteinExistence type="predicted"/>
<reference evidence="3 4" key="1">
    <citation type="submission" date="2019-01" db="EMBL/GenBank/DDBJ databases">
        <title>Draft genome sequences of the type strains of six Macrococcus species.</title>
        <authorList>
            <person name="Mazhar S."/>
            <person name="Altermann E."/>
            <person name="Hill C."/>
            <person name="Mcauliffe O."/>
        </authorList>
    </citation>
    <scope>NUCLEOTIDE SEQUENCE [LARGE SCALE GENOMIC DNA]</scope>
    <source>
        <strain evidence="3 4">CCM4811</strain>
    </source>
</reference>
<evidence type="ECO:0000313" key="4">
    <source>
        <dbReference type="Proteomes" id="UP000295310"/>
    </source>
</evidence>
<dbReference type="InterPro" id="IPR050270">
    <property type="entry name" value="DegV_domain_contain"/>
</dbReference>
<dbReference type="PANTHER" id="PTHR33434:SF2">
    <property type="entry name" value="FATTY ACID-BINDING PROTEIN TM_1468"/>
    <property type="match status" value="1"/>
</dbReference>
<dbReference type="EMBL" id="SCWA01000001">
    <property type="protein sequence ID" value="TDL98984.1"/>
    <property type="molecule type" value="Genomic_DNA"/>
</dbReference>
<gene>
    <name evidence="3" type="ORF">ERX27_00650</name>
</gene>
<keyword evidence="4" id="KW-1185">Reference proteome</keyword>
<dbReference type="SUPFAM" id="SSF82549">
    <property type="entry name" value="DAK1/DegV-like"/>
    <property type="match status" value="1"/>
</dbReference>
<dbReference type="RefSeq" id="WP_133430878.1">
    <property type="nucleotide sequence ID" value="NZ_SCWA01000001.1"/>
</dbReference>
<dbReference type="Pfam" id="PF02645">
    <property type="entry name" value="DegV"/>
    <property type="match status" value="1"/>
</dbReference>
<dbReference type="OrthoDB" id="1638652at2"/>
<protein>
    <submittedName>
        <fullName evidence="3">DegV family protein</fullName>
    </submittedName>
</protein>
<dbReference type="Gene3D" id="3.30.1180.10">
    <property type="match status" value="1"/>
</dbReference>
<evidence type="ECO:0000256" key="1">
    <source>
        <dbReference type="ARBA" id="ARBA00003238"/>
    </source>
</evidence>
<evidence type="ECO:0000313" key="3">
    <source>
        <dbReference type="EMBL" id="TDL98984.1"/>
    </source>
</evidence>
<name>A0A4R6BGG1_9STAP</name>
<comment type="caution">
    <text evidence="3">The sequence shown here is derived from an EMBL/GenBank/DDBJ whole genome shotgun (WGS) entry which is preliminary data.</text>
</comment>
<comment type="function">
    <text evidence="1">May bind long-chain fatty acids, such as palmitate, and may play a role in lipid transport or fatty acid metabolism.</text>
</comment>
<accession>A0A4R6BGG1</accession>
<organism evidence="3 4">
    <name type="scientific">Macrococcus brunensis</name>
    <dbReference type="NCBI Taxonomy" id="198483"/>
    <lineage>
        <taxon>Bacteria</taxon>
        <taxon>Bacillati</taxon>
        <taxon>Bacillota</taxon>
        <taxon>Bacilli</taxon>
        <taxon>Bacillales</taxon>
        <taxon>Staphylococcaceae</taxon>
        <taxon>Macrococcus</taxon>
    </lineage>
</organism>
<dbReference type="PROSITE" id="PS51482">
    <property type="entry name" value="DEGV"/>
    <property type="match status" value="1"/>
</dbReference>
<keyword evidence="2" id="KW-0446">Lipid-binding</keyword>